<dbReference type="InterPro" id="IPR011991">
    <property type="entry name" value="ArsR-like_HTH"/>
</dbReference>
<dbReference type="InterPro" id="IPR000485">
    <property type="entry name" value="AsnC-type_HTH_dom"/>
</dbReference>
<dbReference type="SUPFAM" id="SSF46785">
    <property type="entry name" value="Winged helix' DNA-binding domain"/>
    <property type="match status" value="1"/>
</dbReference>
<proteinExistence type="predicted"/>
<dbReference type="PRINTS" id="PR00033">
    <property type="entry name" value="HTHASNC"/>
</dbReference>
<keyword evidence="2" id="KW-0238">DNA-binding</keyword>
<protein>
    <submittedName>
        <fullName evidence="5">Lrp/AsnC family transcriptional regulator</fullName>
    </submittedName>
</protein>
<accession>A0ABV4T8H0</accession>
<evidence type="ECO:0000256" key="2">
    <source>
        <dbReference type="ARBA" id="ARBA00023125"/>
    </source>
</evidence>
<dbReference type="EMBL" id="JARRIG010000006">
    <property type="protein sequence ID" value="MFA4804986.1"/>
    <property type="molecule type" value="Genomic_DNA"/>
</dbReference>
<keyword evidence="6" id="KW-1185">Reference proteome</keyword>
<dbReference type="PROSITE" id="PS50956">
    <property type="entry name" value="HTH_ASNC_2"/>
    <property type="match status" value="1"/>
</dbReference>
<feature type="domain" description="HTH asnC-type" evidence="4">
    <location>
        <begin position="27"/>
        <end position="87"/>
    </location>
</feature>
<name>A0ABV4T8H0_9EURY</name>
<evidence type="ECO:0000313" key="6">
    <source>
        <dbReference type="Proteomes" id="UP001571980"/>
    </source>
</evidence>
<dbReference type="InterPro" id="IPR036388">
    <property type="entry name" value="WH-like_DNA-bd_sf"/>
</dbReference>
<dbReference type="CDD" id="cd00090">
    <property type="entry name" value="HTH_ARSR"/>
    <property type="match status" value="1"/>
</dbReference>
<dbReference type="Gene3D" id="1.10.10.10">
    <property type="entry name" value="Winged helix-like DNA-binding domain superfamily/Winged helix DNA-binding domain"/>
    <property type="match status" value="1"/>
</dbReference>
<organism evidence="5 6">
    <name type="scientific">Pyrococcus kukulkanii</name>
    <dbReference type="NCBI Taxonomy" id="1609559"/>
    <lineage>
        <taxon>Archaea</taxon>
        <taxon>Methanobacteriati</taxon>
        <taxon>Methanobacteriota</taxon>
        <taxon>Thermococci</taxon>
        <taxon>Thermococcales</taxon>
        <taxon>Thermococcaceae</taxon>
        <taxon>Pyrococcus</taxon>
    </lineage>
</organism>
<dbReference type="InterPro" id="IPR019888">
    <property type="entry name" value="Tscrpt_reg_AsnC-like"/>
</dbReference>
<evidence type="ECO:0000256" key="1">
    <source>
        <dbReference type="ARBA" id="ARBA00023015"/>
    </source>
</evidence>
<dbReference type="SMART" id="SM00344">
    <property type="entry name" value="HTH_ASNC"/>
    <property type="match status" value="1"/>
</dbReference>
<evidence type="ECO:0000313" key="5">
    <source>
        <dbReference type="EMBL" id="MFA4804986.1"/>
    </source>
</evidence>
<dbReference type="Pfam" id="PF13412">
    <property type="entry name" value="HTH_24"/>
    <property type="match status" value="1"/>
</dbReference>
<dbReference type="PANTHER" id="PTHR43413:SF8">
    <property type="entry name" value="HTH-TYPE TRANSCRIPTIONAL REGULATOR PTR1"/>
    <property type="match status" value="1"/>
</dbReference>
<keyword evidence="1" id="KW-0805">Transcription regulation</keyword>
<dbReference type="PANTHER" id="PTHR43413">
    <property type="entry name" value="TRANSCRIPTIONAL REGULATOR, ASNC FAMILY"/>
    <property type="match status" value="1"/>
</dbReference>
<evidence type="ECO:0000259" key="4">
    <source>
        <dbReference type="PROSITE" id="PS50956"/>
    </source>
</evidence>
<gene>
    <name evidence="5" type="ORF">P8X34_09645</name>
</gene>
<comment type="caution">
    <text evidence="5">The sequence shown here is derived from an EMBL/GenBank/DDBJ whole genome shotgun (WGS) entry which is preliminary data.</text>
</comment>
<evidence type="ECO:0000256" key="3">
    <source>
        <dbReference type="ARBA" id="ARBA00023163"/>
    </source>
</evidence>
<dbReference type="InterPro" id="IPR050684">
    <property type="entry name" value="HTH-Siroheme_Decarb"/>
</dbReference>
<dbReference type="InterPro" id="IPR036390">
    <property type="entry name" value="WH_DNA-bd_sf"/>
</dbReference>
<dbReference type="Proteomes" id="UP001571980">
    <property type="component" value="Unassembled WGS sequence"/>
</dbReference>
<keyword evidence="3" id="KW-0804">Transcription</keyword>
<reference evidence="5 6" key="1">
    <citation type="submission" date="2023-03" db="EMBL/GenBank/DDBJ databases">
        <title>Speciation in Pyrococcus: adaptation to high temperature as a mechanism.</title>
        <authorList>
            <person name="Gu J."/>
        </authorList>
    </citation>
    <scope>NUCLEOTIDE SEQUENCE [LARGE SCALE GENOMIC DNA]</scope>
    <source>
        <strain evidence="5 6">LMOA34</strain>
    </source>
</reference>
<dbReference type="RefSeq" id="WP_372824248.1">
    <property type="nucleotide sequence ID" value="NZ_JARRIC010000001.1"/>
</dbReference>
<sequence length="183" mass="21351">MIEMLEYSSEGEEVEIELLKKIFKGTLDEIDIKIYMFLRENGKISDSEIARRLGISVTTVRRRRKRLEEKGILQIVGLLLLKAADVQYADVLVKFRQGTKVEEINEFINRAVNNPRIYEVTLYIGGEYDVLLRFFESSLERLKYHIEKFVRSSNVVEYYTINTAIGSPKAWYKVFKIKIGNKG</sequence>